<name>A0A813G5J8_POLGL</name>
<proteinExistence type="predicted"/>
<organism evidence="2 3">
    <name type="scientific">Polarella glacialis</name>
    <name type="common">Dinoflagellate</name>
    <dbReference type="NCBI Taxonomy" id="89957"/>
    <lineage>
        <taxon>Eukaryota</taxon>
        <taxon>Sar</taxon>
        <taxon>Alveolata</taxon>
        <taxon>Dinophyceae</taxon>
        <taxon>Suessiales</taxon>
        <taxon>Suessiaceae</taxon>
        <taxon>Polarella</taxon>
    </lineage>
</organism>
<dbReference type="EMBL" id="CAJNNV010027742">
    <property type="protein sequence ID" value="CAE8621448.1"/>
    <property type="molecule type" value="Genomic_DNA"/>
</dbReference>
<feature type="compositionally biased region" description="Polar residues" evidence="1">
    <location>
        <begin position="47"/>
        <end position="60"/>
    </location>
</feature>
<gene>
    <name evidence="2" type="ORF">PGLA1383_LOCUS38966</name>
</gene>
<dbReference type="Proteomes" id="UP000654075">
    <property type="component" value="Unassembled WGS sequence"/>
</dbReference>
<evidence type="ECO:0000313" key="2">
    <source>
        <dbReference type="EMBL" id="CAE8621448.1"/>
    </source>
</evidence>
<evidence type="ECO:0000256" key="1">
    <source>
        <dbReference type="SAM" id="MobiDB-lite"/>
    </source>
</evidence>
<accession>A0A813G5J8</accession>
<keyword evidence="3" id="KW-1185">Reference proteome</keyword>
<reference evidence="2" key="1">
    <citation type="submission" date="2021-02" db="EMBL/GenBank/DDBJ databases">
        <authorList>
            <person name="Dougan E. K."/>
            <person name="Rhodes N."/>
            <person name="Thang M."/>
            <person name="Chan C."/>
        </authorList>
    </citation>
    <scope>NUCLEOTIDE SEQUENCE</scope>
</reference>
<feature type="compositionally biased region" description="Polar residues" evidence="1">
    <location>
        <begin position="92"/>
        <end position="102"/>
    </location>
</feature>
<comment type="caution">
    <text evidence="2">The sequence shown here is derived from an EMBL/GenBank/DDBJ whole genome shotgun (WGS) entry which is preliminary data.</text>
</comment>
<feature type="compositionally biased region" description="Basic and acidic residues" evidence="1">
    <location>
        <begin position="61"/>
        <end position="78"/>
    </location>
</feature>
<feature type="compositionally biased region" description="Polar residues" evidence="1">
    <location>
        <begin position="1"/>
        <end position="13"/>
    </location>
</feature>
<sequence>MNRIAVSQTSINPTAYGGQDKTDESEPAAYGGQDKVDEMEPAAIGSQALTDRSATQANIRQDTRERVQKQKPKNREPPKNWQHQLLCKPRQIRTSKTGSQAEKVSAETMPK</sequence>
<dbReference type="AlphaFoldDB" id="A0A813G5J8"/>
<protein>
    <submittedName>
        <fullName evidence="2">Uncharacterized protein</fullName>
    </submittedName>
</protein>
<evidence type="ECO:0000313" key="3">
    <source>
        <dbReference type="Proteomes" id="UP000654075"/>
    </source>
</evidence>
<feature type="region of interest" description="Disordered" evidence="1">
    <location>
        <begin position="1"/>
        <end position="111"/>
    </location>
</feature>